<gene>
    <name evidence="3" type="ORF">H2509_02640</name>
</gene>
<reference evidence="3 4" key="1">
    <citation type="submission" date="2020-07" db="EMBL/GenBank/DDBJ databases">
        <title>Stappia sp., F7233, whole genome shotgun sequencing project.</title>
        <authorList>
            <person name="Jiang S."/>
            <person name="Liu Z.W."/>
            <person name="Du Z.J."/>
        </authorList>
    </citation>
    <scope>NUCLEOTIDE SEQUENCE [LARGE SCALE GENOMIC DNA]</scope>
    <source>
        <strain evidence="3 4">F7233</strain>
    </source>
</reference>
<accession>A0A839AAF0</accession>
<dbReference type="EMBL" id="JACFXV010000034">
    <property type="protein sequence ID" value="MBA5776018.1"/>
    <property type="molecule type" value="Genomic_DNA"/>
</dbReference>
<dbReference type="Proteomes" id="UP000541109">
    <property type="component" value="Unassembled WGS sequence"/>
</dbReference>
<keyword evidence="1" id="KW-1133">Transmembrane helix</keyword>
<evidence type="ECO:0000259" key="2">
    <source>
        <dbReference type="Pfam" id="PF09851"/>
    </source>
</evidence>
<dbReference type="Pfam" id="PF09851">
    <property type="entry name" value="SHOCT"/>
    <property type="match status" value="1"/>
</dbReference>
<keyword evidence="4" id="KW-1185">Reference proteome</keyword>
<keyword evidence="1" id="KW-0472">Membrane</keyword>
<keyword evidence="1" id="KW-0812">Transmembrane</keyword>
<feature type="domain" description="SHOCT" evidence="2">
    <location>
        <begin position="44"/>
        <end position="70"/>
    </location>
</feature>
<organism evidence="3 4">
    <name type="scientific">Stappia albiluteola</name>
    <dbReference type="NCBI Taxonomy" id="2758565"/>
    <lineage>
        <taxon>Bacteria</taxon>
        <taxon>Pseudomonadati</taxon>
        <taxon>Pseudomonadota</taxon>
        <taxon>Alphaproteobacteria</taxon>
        <taxon>Hyphomicrobiales</taxon>
        <taxon>Stappiaceae</taxon>
        <taxon>Stappia</taxon>
    </lineage>
</organism>
<evidence type="ECO:0000313" key="4">
    <source>
        <dbReference type="Proteomes" id="UP000541109"/>
    </source>
</evidence>
<name>A0A839AAF0_9HYPH</name>
<proteinExistence type="predicted"/>
<feature type="transmembrane region" description="Helical" evidence="1">
    <location>
        <begin position="6"/>
        <end position="33"/>
    </location>
</feature>
<comment type="caution">
    <text evidence="3">The sequence shown here is derived from an EMBL/GenBank/DDBJ whole genome shotgun (WGS) entry which is preliminary data.</text>
</comment>
<dbReference type="AlphaFoldDB" id="A0A839AAF0"/>
<evidence type="ECO:0000313" key="3">
    <source>
        <dbReference type="EMBL" id="MBA5776018.1"/>
    </source>
</evidence>
<dbReference type="InterPro" id="IPR018649">
    <property type="entry name" value="SHOCT"/>
</dbReference>
<evidence type="ECO:0000256" key="1">
    <source>
        <dbReference type="SAM" id="Phobius"/>
    </source>
</evidence>
<protein>
    <submittedName>
        <fullName evidence="3">SHOCT domain-containing protein</fullName>
    </submittedName>
</protein>
<sequence>MWGDGYGFMGFGMMFLFWGIIIVLVVLAVRWFLDKEGTAKKQSDALETLRLRLARGEIDVAEFEERRKALEG</sequence>